<sequence length="119" mass="13058">MAAGVQIVAITWRELHSFKVIGHGLCCETSHTRVSGSSVEGVRSMCQYVLYIVIFGEFQEFANIFRVDGLRASAPRIPGEELEGVGADGQCGPAHIQISFRYGEMAAYSEHTHLMKVDP</sequence>
<dbReference type="EMBL" id="VSSQ01063947">
    <property type="protein sequence ID" value="MPN16934.1"/>
    <property type="molecule type" value="Genomic_DNA"/>
</dbReference>
<proteinExistence type="predicted"/>
<comment type="caution">
    <text evidence="1">The sequence shown here is derived from an EMBL/GenBank/DDBJ whole genome shotgun (WGS) entry which is preliminary data.</text>
</comment>
<protein>
    <submittedName>
        <fullName evidence="1">Uncharacterized protein</fullName>
    </submittedName>
</protein>
<evidence type="ECO:0000313" key="1">
    <source>
        <dbReference type="EMBL" id="MPN16934.1"/>
    </source>
</evidence>
<organism evidence="1">
    <name type="scientific">bioreactor metagenome</name>
    <dbReference type="NCBI Taxonomy" id="1076179"/>
    <lineage>
        <taxon>unclassified sequences</taxon>
        <taxon>metagenomes</taxon>
        <taxon>ecological metagenomes</taxon>
    </lineage>
</organism>
<dbReference type="AlphaFoldDB" id="A0A645FYH1"/>
<name>A0A645FYH1_9ZZZZ</name>
<accession>A0A645FYH1</accession>
<gene>
    <name evidence="1" type="ORF">SDC9_164283</name>
</gene>
<reference evidence="1" key="1">
    <citation type="submission" date="2019-08" db="EMBL/GenBank/DDBJ databases">
        <authorList>
            <person name="Kucharzyk K."/>
            <person name="Murdoch R.W."/>
            <person name="Higgins S."/>
            <person name="Loffler F."/>
        </authorList>
    </citation>
    <scope>NUCLEOTIDE SEQUENCE</scope>
</reference>